<reference evidence="2 3" key="1">
    <citation type="journal article" date="2024" name="Nat. Commun.">
        <title>Phylogenomics reveals the evolutionary origins of lichenization in chlorophyte algae.</title>
        <authorList>
            <person name="Puginier C."/>
            <person name="Libourel C."/>
            <person name="Otte J."/>
            <person name="Skaloud P."/>
            <person name="Haon M."/>
            <person name="Grisel S."/>
            <person name="Petersen M."/>
            <person name="Berrin J.G."/>
            <person name="Delaux P.M."/>
            <person name="Dal Grande F."/>
            <person name="Keller J."/>
        </authorList>
    </citation>
    <scope>NUCLEOTIDE SEQUENCE [LARGE SCALE GENOMIC DNA]</scope>
    <source>
        <strain evidence="2 3">SAG 2523</strain>
    </source>
</reference>
<feature type="compositionally biased region" description="Basic and acidic residues" evidence="1">
    <location>
        <begin position="321"/>
        <end position="335"/>
    </location>
</feature>
<comment type="caution">
    <text evidence="2">The sequence shown here is derived from an EMBL/GenBank/DDBJ whole genome shotgun (WGS) entry which is preliminary data.</text>
</comment>
<feature type="region of interest" description="Disordered" evidence="1">
    <location>
        <begin position="1"/>
        <end position="20"/>
    </location>
</feature>
<dbReference type="EMBL" id="JALJOV010000890">
    <property type="protein sequence ID" value="KAK9859315.1"/>
    <property type="molecule type" value="Genomic_DNA"/>
</dbReference>
<feature type="region of interest" description="Disordered" evidence="1">
    <location>
        <begin position="28"/>
        <end position="48"/>
    </location>
</feature>
<name>A0AAW1STZ3_9CHLO</name>
<keyword evidence="3" id="KW-1185">Reference proteome</keyword>
<proteinExistence type="predicted"/>
<dbReference type="AlphaFoldDB" id="A0AAW1STZ3"/>
<dbReference type="Proteomes" id="UP001485043">
    <property type="component" value="Unassembled WGS sequence"/>
</dbReference>
<feature type="compositionally biased region" description="Polar residues" evidence="1">
    <location>
        <begin position="144"/>
        <end position="165"/>
    </location>
</feature>
<gene>
    <name evidence="2" type="ORF">WJX84_004105</name>
</gene>
<feature type="compositionally biased region" description="Polar residues" evidence="1">
    <location>
        <begin position="261"/>
        <end position="317"/>
    </location>
</feature>
<evidence type="ECO:0000313" key="3">
    <source>
        <dbReference type="Proteomes" id="UP001485043"/>
    </source>
</evidence>
<feature type="region of interest" description="Disordered" evidence="1">
    <location>
        <begin position="138"/>
        <end position="371"/>
    </location>
</feature>
<protein>
    <submittedName>
        <fullName evidence="2">Uncharacterized protein</fullName>
    </submittedName>
</protein>
<accession>A0AAW1STZ3</accession>
<evidence type="ECO:0000313" key="2">
    <source>
        <dbReference type="EMBL" id="KAK9859315.1"/>
    </source>
</evidence>
<evidence type="ECO:0000256" key="1">
    <source>
        <dbReference type="SAM" id="MobiDB-lite"/>
    </source>
</evidence>
<organism evidence="2 3">
    <name type="scientific">Apatococcus fuscideae</name>
    <dbReference type="NCBI Taxonomy" id="2026836"/>
    <lineage>
        <taxon>Eukaryota</taxon>
        <taxon>Viridiplantae</taxon>
        <taxon>Chlorophyta</taxon>
        <taxon>core chlorophytes</taxon>
        <taxon>Trebouxiophyceae</taxon>
        <taxon>Chlorellales</taxon>
        <taxon>Chlorellaceae</taxon>
        <taxon>Apatococcus</taxon>
    </lineage>
</organism>
<sequence length="371" mass="40171">MKSDVGDAMLGVPPTPSPAEMRRFQRSLSNQLVGAGHPGVLSKFSHEPQSFEEARRDVQDELEGELDGQLATFGIDPSAGQLSDAEYAEAMAELKRRRVAAMANMTPEEQAHIQYKRSTILWHAHAVAEREKARQAAAAADYTAPSSPVRQGSSLSSQLPATDSSPPVRRPSALAGAKSLSPAAGGSRRWGSSLQVQPPESKDEVFDETFGDTFSPLRSGRLPSDFQSPDRQLGSRGGGRSEAEQDNGSPQQIRARRSLISAPSSRLQQASPGRSDSLQRAQTSTRSWTIRSKAQPSLLQRMDNSSSFTVAPSQPSISKWAAERADSERELRGEEAQIWSDGMPGPTRLLAQRSYAPTSRPARGISIRSRA</sequence>